<dbReference type="PANTHER" id="PTHR13878">
    <property type="entry name" value="GULONOLACTONE OXIDASE"/>
    <property type="match status" value="1"/>
</dbReference>
<comment type="similarity">
    <text evidence="1">Belongs to the oxygen-dependent FAD-linked oxidoreductase family.</text>
</comment>
<evidence type="ECO:0000256" key="2">
    <source>
        <dbReference type="ARBA" id="ARBA00023002"/>
    </source>
</evidence>
<dbReference type="EMBL" id="JBAHYK010000501">
    <property type="protein sequence ID" value="KAL0573480.1"/>
    <property type="molecule type" value="Genomic_DNA"/>
</dbReference>
<evidence type="ECO:0000256" key="1">
    <source>
        <dbReference type="ARBA" id="ARBA00005466"/>
    </source>
</evidence>
<gene>
    <name evidence="4" type="ORF">V5O48_008488</name>
</gene>
<keyword evidence="2" id="KW-0560">Oxidoreductase</keyword>
<dbReference type="Gene3D" id="3.30.465.10">
    <property type="match status" value="1"/>
</dbReference>
<organism evidence="4 5">
    <name type="scientific">Marasmius crinis-equi</name>
    <dbReference type="NCBI Taxonomy" id="585013"/>
    <lineage>
        <taxon>Eukaryota</taxon>
        <taxon>Fungi</taxon>
        <taxon>Dikarya</taxon>
        <taxon>Basidiomycota</taxon>
        <taxon>Agaricomycotina</taxon>
        <taxon>Agaricomycetes</taxon>
        <taxon>Agaricomycetidae</taxon>
        <taxon>Agaricales</taxon>
        <taxon>Marasmiineae</taxon>
        <taxon>Marasmiaceae</taxon>
        <taxon>Marasmius</taxon>
    </lineage>
</organism>
<dbReference type="Gene3D" id="3.40.462.20">
    <property type="match status" value="1"/>
</dbReference>
<dbReference type="PANTHER" id="PTHR13878:SF91">
    <property type="entry name" value="FAD BINDING DOMAIN PROTEIN (AFU_ORTHOLOGUE AFUA_6G12070)-RELATED"/>
    <property type="match status" value="1"/>
</dbReference>
<dbReference type="Proteomes" id="UP001465976">
    <property type="component" value="Unassembled WGS sequence"/>
</dbReference>
<evidence type="ECO:0000313" key="5">
    <source>
        <dbReference type="Proteomes" id="UP001465976"/>
    </source>
</evidence>
<sequence>GGGTYGVVWSVTVKAHPDAPVTTLAFLNFTSDGVSADTYWNALQSYLSISPNLTDAGLVSSALLNSRLFKISPLAAFNKTATEVAALIDPLLKSLDEHGVKYQHSIESHTNYLDAFHNLHDLGNIGTALIGGWMMPRSVWEDQNDFQAFAKAVRDILDDGGSVIGFAMRPTLQASGNRDNAVLPAWRDVEQSIITARALVDGESLEDINKDQIKISHVYDAALKKVAPQSGTYMNEGDSNEPDFKQAFYGANYDRLLAIKDKWDPDQLLYGSVSVGGDRWYQTEEGRLCRVSKSTGVSKNSTTCRMENRWFESSCIPYDDYSRP</sequence>
<reference evidence="4 5" key="1">
    <citation type="submission" date="2024-02" db="EMBL/GenBank/DDBJ databases">
        <title>A draft genome for the cacao thread blight pathogen Marasmius crinis-equi.</title>
        <authorList>
            <person name="Cohen S.P."/>
            <person name="Baruah I.K."/>
            <person name="Amoako-Attah I."/>
            <person name="Bukari Y."/>
            <person name="Meinhardt L.W."/>
            <person name="Bailey B.A."/>
        </authorList>
    </citation>
    <scope>NUCLEOTIDE SEQUENCE [LARGE SCALE GENOMIC DNA]</scope>
    <source>
        <strain evidence="4 5">GH-76</strain>
    </source>
</reference>
<evidence type="ECO:0000313" key="4">
    <source>
        <dbReference type="EMBL" id="KAL0573480.1"/>
    </source>
</evidence>
<dbReference type="InterPro" id="IPR016169">
    <property type="entry name" value="FAD-bd_PCMH_sub2"/>
</dbReference>
<comment type="caution">
    <text evidence="4">The sequence shown here is derived from an EMBL/GenBank/DDBJ whole genome shotgun (WGS) entry which is preliminary data.</text>
</comment>
<feature type="non-terminal residue" evidence="4">
    <location>
        <position position="1"/>
    </location>
</feature>
<keyword evidence="5" id="KW-1185">Reference proteome</keyword>
<dbReference type="InterPro" id="IPR012951">
    <property type="entry name" value="BBE"/>
</dbReference>
<protein>
    <recommendedName>
        <fullName evidence="3">Berberine/berberine-like domain-containing protein</fullName>
    </recommendedName>
</protein>
<proteinExistence type="inferred from homology"/>
<dbReference type="InterPro" id="IPR050432">
    <property type="entry name" value="FAD-linked_Oxidoreductases_BP"/>
</dbReference>
<dbReference type="Pfam" id="PF08031">
    <property type="entry name" value="BBE"/>
    <property type="match status" value="1"/>
</dbReference>
<feature type="domain" description="Berberine/berberine-like" evidence="3">
    <location>
        <begin position="232"/>
        <end position="269"/>
    </location>
</feature>
<accession>A0ABR3FDU0</accession>
<name>A0ABR3FDU0_9AGAR</name>
<evidence type="ECO:0000259" key="3">
    <source>
        <dbReference type="Pfam" id="PF08031"/>
    </source>
</evidence>